<proteinExistence type="predicted"/>
<reference evidence="2 3" key="1">
    <citation type="submission" date="2016-07" db="EMBL/GenBank/DDBJ databases">
        <title>High microdiversification within the ubiquitous acI lineage of Actinobacteria.</title>
        <authorList>
            <person name="Neuenschwander S.M."/>
            <person name="Salcher M."/>
            <person name="Ghai R."/>
            <person name="Pernthaler J."/>
        </authorList>
    </citation>
    <scope>NUCLEOTIDE SEQUENCE [LARGE SCALE GENOMIC DNA]</scope>
    <source>
        <strain evidence="2">MMS-IIB-91</strain>
    </source>
</reference>
<evidence type="ECO:0000313" key="3">
    <source>
        <dbReference type="Proteomes" id="UP000217210"/>
    </source>
</evidence>
<protein>
    <submittedName>
        <fullName evidence="2">Uncharacterized protein</fullName>
    </submittedName>
</protein>
<sequence>MATFGLFLATTSYATSANAATVKNGVSCTKTGSKTKVGSKGYVCGYNPYITPTKRTWMLTNCKLSNDLLVQLKEAEENMLIQANIFGYKTLTDLGNALGGQEQKDVNELVKSITDSEAVMKNTFCKKGK</sequence>
<keyword evidence="1" id="KW-0732">Signal</keyword>
<evidence type="ECO:0000256" key="1">
    <source>
        <dbReference type="SAM" id="SignalP"/>
    </source>
</evidence>
<organism evidence="2 3">
    <name type="scientific">Candidatus Nanopelagicus abundans</name>
    <dbReference type="NCBI Taxonomy" id="1884916"/>
    <lineage>
        <taxon>Bacteria</taxon>
        <taxon>Bacillati</taxon>
        <taxon>Actinomycetota</taxon>
        <taxon>Actinomycetes</taxon>
        <taxon>Candidatus Nanopelagicales</taxon>
        <taxon>Candidatus Nanopelagicaceae</taxon>
        <taxon>Candidatus Nanopelagicus</taxon>
    </lineage>
</organism>
<feature type="chain" id="PRO_5012264509" evidence="1">
    <location>
        <begin position="20"/>
        <end position="129"/>
    </location>
</feature>
<evidence type="ECO:0000313" key="2">
    <source>
        <dbReference type="EMBL" id="ASY24344.1"/>
    </source>
</evidence>
<gene>
    <name evidence="2" type="ORF">B1sIIB91_05610</name>
</gene>
<keyword evidence="3" id="KW-1185">Reference proteome</keyword>
<name>A0A249L5S5_9ACTN</name>
<dbReference type="Proteomes" id="UP000217210">
    <property type="component" value="Chromosome"/>
</dbReference>
<feature type="signal peptide" evidence="1">
    <location>
        <begin position="1"/>
        <end position="19"/>
    </location>
</feature>
<dbReference type="AlphaFoldDB" id="A0A249L5S5"/>
<dbReference type="KEGG" id="nab:B1sIIB91_05610"/>
<accession>A0A249L5S5</accession>
<dbReference type="EMBL" id="CP016779">
    <property type="protein sequence ID" value="ASY24344.1"/>
    <property type="molecule type" value="Genomic_DNA"/>
</dbReference>